<reference evidence="3" key="1">
    <citation type="journal article" date="2019" name="Int. J. Syst. Evol. Microbiol.">
        <title>The Global Catalogue of Microorganisms (GCM) 10K type strain sequencing project: providing services to taxonomists for standard genome sequencing and annotation.</title>
        <authorList>
            <consortium name="The Broad Institute Genomics Platform"/>
            <consortium name="The Broad Institute Genome Sequencing Center for Infectious Disease"/>
            <person name="Wu L."/>
            <person name="Ma J."/>
        </authorList>
    </citation>
    <scope>NUCLEOTIDE SEQUENCE [LARGE SCALE GENOMIC DNA]</scope>
    <source>
        <strain evidence="3">CGMCC 4.7289</strain>
    </source>
</reference>
<dbReference type="EMBL" id="JBHSAY010000017">
    <property type="protein sequence ID" value="MFC4134880.1"/>
    <property type="molecule type" value="Genomic_DNA"/>
</dbReference>
<dbReference type="Proteomes" id="UP001595816">
    <property type="component" value="Unassembled WGS sequence"/>
</dbReference>
<dbReference type="NCBIfam" id="NF038074">
    <property type="entry name" value="fam_STM4014"/>
    <property type="match status" value="1"/>
</dbReference>
<gene>
    <name evidence="2" type="ORF">ACFOZ4_30080</name>
</gene>
<sequence>MRLTVVANPGSRRLALFSAAIQRAGLATPEVVAWRDVAAGAPLRLTPGSLVRLESPGEDTEVDRLLRGADSELDHGELAGGRAWYDGFCRAVRRIADAAADQRARLLADPDEVATMFDKAACHARLSAAGVPVPAALPGSPANWADLRERLAGVGWRRVFVKPRHGSSASGVLAVEFGRAGRLAATTSVEWSGGRMYNSLRVRRYQDEPTIAATVDRLAPDGLHVERWFPKAGLAGRVLDLRVVVIAGEPTHVVVRSSKSPMTNLHLGGVRGDLAAVRAAAGDEYDAAMQTCRRVAAAFPRSPHVGVDLMIGSGWRSHAVAEVNAFGDLLPGLLADGRDTYDAQLSALQAAPAASPSASSNGRSAPSGGRHPGVPDDSGVRDSSGVAAGHGPGSRVAA</sequence>
<evidence type="ECO:0000256" key="1">
    <source>
        <dbReference type="SAM" id="MobiDB-lite"/>
    </source>
</evidence>
<keyword evidence="3" id="KW-1185">Reference proteome</keyword>
<protein>
    <submittedName>
        <fullName evidence="2">STM4014 family protein</fullName>
    </submittedName>
</protein>
<feature type="compositionally biased region" description="Low complexity" evidence="1">
    <location>
        <begin position="352"/>
        <end position="369"/>
    </location>
</feature>
<proteinExistence type="predicted"/>
<dbReference type="RefSeq" id="WP_253763320.1">
    <property type="nucleotide sequence ID" value="NZ_JAMZDZ010000001.1"/>
</dbReference>
<accession>A0ABV8LV88</accession>
<dbReference type="Gene3D" id="3.30.470.20">
    <property type="entry name" value="ATP-grasp fold, B domain"/>
    <property type="match status" value="1"/>
</dbReference>
<feature type="region of interest" description="Disordered" evidence="1">
    <location>
        <begin position="352"/>
        <end position="398"/>
    </location>
</feature>
<dbReference type="SUPFAM" id="SSF56059">
    <property type="entry name" value="Glutathione synthetase ATP-binding domain-like"/>
    <property type="match status" value="1"/>
</dbReference>
<comment type="caution">
    <text evidence="2">The sequence shown here is derived from an EMBL/GenBank/DDBJ whole genome shotgun (WGS) entry which is preliminary data.</text>
</comment>
<organism evidence="2 3">
    <name type="scientific">Hamadaea flava</name>
    <dbReference type="NCBI Taxonomy" id="1742688"/>
    <lineage>
        <taxon>Bacteria</taxon>
        <taxon>Bacillati</taxon>
        <taxon>Actinomycetota</taxon>
        <taxon>Actinomycetes</taxon>
        <taxon>Micromonosporales</taxon>
        <taxon>Micromonosporaceae</taxon>
        <taxon>Hamadaea</taxon>
    </lineage>
</organism>
<evidence type="ECO:0000313" key="2">
    <source>
        <dbReference type="EMBL" id="MFC4134880.1"/>
    </source>
</evidence>
<name>A0ABV8LV88_9ACTN</name>
<evidence type="ECO:0000313" key="3">
    <source>
        <dbReference type="Proteomes" id="UP001595816"/>
    </source>
</evidence>
<dbReference type="InterPro" id="IPR047778">
    <property type="entry name" value="STM4014-like"/>
</dbReference>